<dbReference type="Proteomes" id="UP000002282">
    <property type="component" value="Chromosome 3R"/>
</dbReference>
<proteinExistence type="predicted"/>
<name>A0A0R1E9H7_DROYA</name>
<reference evidence="1 2" key="1">
    <citation type="journal article" date="2007" name="Nature">
        <title>Evolution of genes and genomes on the Drosophila phylogeny.</title>
        <authorList>
            <consortium name="Drosophila 12 Genomes Consortium"/>
            <person name="Clark A.G."/>
            <person name="Eisen M.B."/>
            <person name="Smith D.R."/>
            <person name="Bergman C.M."/>
            <person name="Oliver B."/>
            <person name="Markow T.A."/>
            <person name="Kaufman T.C."/>
            <person name="Kellis M."/>
            <person name="Gelbart W."/>
            <person name="Iyer V.N."/>
            <person name="Pollard D.A."/>
            <person name="Sackton T.B."/>
            <person name="Larracuente A.M."/>
            <person name="Singh N.D."/>
            <person name="Abad J.P."/>
            <person name="Abt D.N."/>
            <person name="Adryan B."/>
            <person name="Aguade M."/>
            <person name="Akashi H."/>
            <person name="Anderson W.W."/>
            <person name="Aquadro C.F."/>
            <person name="Ardell D.H."/>
            <person name="Arguello R."/>
            <person name="Artieri C.G."/>
            <person name="Barbash D.A."/>
            <person name="Barker D."/>
            <person name="Barsanti P."/>
            <person name="Batterham P."/>
            <person name="Batzoglou S."/>
            <person name="Begun D."/>
            <person name="Bhutkar A."/>
            <person name="Blanco E."/>
            <person name="Bosak S.A."/>
            <person name="Bradley R.K."/>
            <person name="Brand A.D."/>
            <person name="Brent M.R."/>
            <person name="Brooks A.N."/>
            <person name="Brown R.H."/>
            <person name="Butlin R.K."/>
            <person name="Caggese C."/>
            <person name="Calvi B.R."/>
            <person name="Bernardo de Carvalho A."/>
            <person name="Caspi A."/>
            <person name="Castrezana S."/>
            <person name="Celniker S.E."/>
            <person name="Chang J.L."/>
            <person name="Chapple C."/>
            <person name="Chatterji S."/>
            <person name="Chinwalla A."/>
            <person name="Civetta A."/>
            <person name="Clifton S.W."/>
            <person name="Comeron J.M."/>
            <person name="Costello J.C."/>
            <person name="Coyne J.A."/>
            <person name="Daub J."/>
            <person name="David R.G."/>
            <person name="Delcher A.L."/>
            <person name="Delehaunty K."/>
            <person name="Do C.B."/>
            <person name="Ebling H."/>
            <person name="Edwards K."/>
            <person name="Eickbush T."/>
            <person name="Evans J.D."/>
            <person name="Filipski A."/>
            <person name="Findeiss S."/>
            <person name="Freyhult E."/>
            <person name="Fulton L."/>
            <person name="Fulton R."/>
            <person name="Garcia A.C."/>
            <person name="Gardiner A."/>
            <person name="Garfield D.A."/>
            <person name="Garvin B.E."/>
            <person name="Gibson G."/>
            <person name="Gilbert D."/>
            <person name="Gnerre S."/>
            <person name="Godfrey J."/>
            <person name="Good R."/>
            <person name="Gotea V."/>
            <person name="Gravely B."/>
            <person name="Greenberg A.J."/>
            <person name="Griffiths-Jones S."/>
            <person name="Gross S."/>
            <person name="Guigo R."/>
            <person name="Gustafson E.A."/>
            <person name="Haerty W."/>
            <person name="Hahn M.W."/>
            <person name="Halligan D.L."/>
            <person name="Halpern A.L."/>
            <person name="Halter G.M."/>
            <person name="Han M.V."/>
            <person name="Heger A."/>
            <person name="Hillier L."/>
            <person name="Hinrichs A.S."/>
            <person name="Holmes I."/>
            <person name="Hoskins R.A."/>
            <person name="Hubisz M.J."/>
            <person name="Hultmark D."/>
            <person name="Huntley M.A."/>
            <person name="Jaffe D.B."/>
            <person name="Jagadeeshan S."/>
            <person name="Jeck W.R."/>
            <person name="Johnson J."/>
            <person name="Jones C.D."/>
            <person name="Jordan W.C."/>
            <person name="Karpen G.H."/>
            <person name="Kataoka E."/>
            <person name="Keightley P.D."/>
            <person name="Kheradpour P."/>
            <person name="Kirkness E.F."/>
            <person name="Koerich L.B."/>
            <person name="Kristiansen K."/>
            <person name="Kudrna D."/>
            <person name="Kulathinal R.J."/>
            <person name="Kumar S."/>
            <person name="Kwok R."/>
            <person name="Lander E."/>
            <person name="Langley C.H."/>
            <person name="Lapoint R."/>
            <person name="Lazzaro B.P."/>
            <person name="Lee S.J."/>
            <person name="Levesque L."/>
            <person name="Li R."/>
            <person name="Lin C.F."/>
            <person name="Lin M.F."/>
            <person name="Lindblad-Toh K."/>
            <person name="Llopart A."/>
            <person name="Long M."/>
            <person name="Low L."/>
            <person name="Lozovsky E."/>
            <person name="Lu J."/>
            <person name="Luo M."/>
            <person name="Machado C.A."/>
            <person name="Makalowski W."/>
            <person name="Marzo M."/>
            <person name="Matsuda M."/>
            <person name="Matzkin L."/>
            <person name="McAllister B."/>
            <person name="McBride C.S."/>
            <person name="McKernan B."/>
            <person name="McKernan K."/>
            <person name="Mendez-Lago M."/>
            <person name="Minx P."/>
            <person name="Mollenhauer M.U."/>
            <person name="Montooth K."/>
            <person name="Mount S.M."/>
            <person name="Mu X."/>
            <person name="Myers E."/>
            <person name="Negre B."/>
            <person name="Newfeld S."/>
            <person name="Nielsen R."/>
            <person name="Noor M.A."/>
            <person name="O'Grady P."/>
            <person name="Pachter L."/>
            <person name="Papaceit M."/>
            <person name="Parisi M.J."/>
            <person name="Parisi M."/>
            <person name="Parts L."/>
            <person name="Pedersen J.S."/>
            <person name="Pesole G."/>
            <person name="Phillippy A.M."/>
            <person name="Ponting C.P."/>
            <person name="Pop M."/>
            <person name="Porcelli D."/>
            <person name="Powell J.R."/>
            <person name="Prohaska S."/>
            <person name="Pruitt K."/>
            <person name="Puig M."/>
            <person name="Quesneville H."/>
            <person name="Ram K.R."/>
            <person name="Rand D."/>
            <person name="Rasmussen M.D."/>
            <person name="Reed L.K."/>
            <person name="Reenan R."/>
            <person name="Reily A."/>
            <person name="Remington K.A."/>
            <person name="Rieger T.T."/>
            <person name="Ritchie M.G."/>
            <person name="Robin C."/>
            <person name="Rogers Y.H."/>
            <person name="Rohde C."/>
            <person name="Rozas J."/>
            <person name="Rubenfield M.J."/>
            <person name="Ruiz A."/>
            <person name="Russo S."/>
            <person name="Salzberg S.L."/>
            <person name="Sanchez-Gracia A."/>
            <person name="Saranga D.J."/>
            <person name="Sato H."/>
            <person name="Schaeffer S.W."/>
            <person name="Schatz M.C."/>
            <person name="Schlenke T."/>
            <person name="Schwartz R."/>
            <person name="Segarra C."/>
            <person name="Singh R.S."/>
            <person name="Sirot L."/>
            <person name="Sirota M."/>
            <person name="Sisneros N.B."/>
            <person name="Smith C.D."/>
            <person name="Smith T.F."/>
            <person name="Spieth J."/>
            <person name="Stage D.E."/>
            <person name="Stark A."/>
            <person name="Stephan W."/>
            <person name="Strausberg R.L."/>
            <person name="Strempel S."/>
            <person name="Sturgill D."/>
            <person name="Sutton G."/>
            <person name="Sutton G.G."/>
            <person name="Tao W."/>
            <person name="Teichmann S."/>
            <person name="Tobari Y.N."/>
            <person name="Tomimura Y."/>
            <person name="Tsolas J.M."/>
            <person name="Valente V.L."/>
            <person name="Venter E."/>
            <person name="Venter J.C."/>
            <person name="Vicario S."/>
            <person name="Vieira F.G."/>
            <person name="Vilella A.J."/>
            <person name="Villasante A."/>
            <person name="Walenz B."/>
            <person name="Wang J."/>
            <person name="Wasserman M."/>
            <person name="Watts T."/>
            <person name="Wilson D."/>
            <person name="Wilson R.K."/>
            <person name="Wing R.A."/>
            <person name="Wolfner M.F."/>
            <person name="Wong A."/>
            <person name="Wong G.K."/>
            <person name="Wu C.I."/>
            <person name="Wu G."/>
            <person name="Yamamoto D."/>
            <person name="Yang H.P."/>
            <person name="Yang S.P."/>
            <person name="Yorke J.A."/>
            <person name="Yoshida K."/>
            <person name="Zdobnov E."/>
            <person name="Zhang P."/>
            <person name="Zhang Y."/>
            <person name="Zimin A.V."/>
            <person name="Baldwin J."/>
            <person name="Abdouelleil A."/>
            <person name="Abdulkadir J."/>
            <person name="Abebe A."/>
            <person name="Abera B."/>
            <person name="Abreu J."/>
            <person name="Acer S.C."/>
            <person name="Aftuck L."/>
            <person name="Alexander A."/>
            <person name="An P."/>
            <person name="Anderson E."/>
            <person name="Anderson S."/>
            <person name="Arachi H."/>
            <person name="Azer M."/>
            <person name="Bachantsang P."/>
            <person name="Barry A."/>
            <person name="Bayul T."/>
            <person name="Berlin A."/>
            <person name="Bessette D."/>
            <person name="Bloom T."/>
            <person name="Blye J."/>
            <person name="Boguslavskiy L."/>
            <person name="Bonnet C."/>
            <person name="Boukhgalter B."/>
            <person name="Bourzgui I."/>
            <person name="Brown A."/>
            <person name="Cahill P."/>
            <person name="Channer S."/>
            <person name="Cheshatsang Y."/>
            <person name="Chuda L."/>
            <person name="Citroen M."/>
            <person name="Collymore A."/>
            <person name="Cooke P."/>
            <person name="Costello M."/>
            <person name="D'Aco K."/>
            <person name="Daza R."/>
            <person name="De Haan G."/>
            <person name="DeGray S."/>
            <person name="DeMaso C."/>
            <person name="Dhargay N."/>
            <person name="Dooley K."/>
            <person name="Dooley E."/>
            <person name="Doricent M."/>
            <person name="Dorje P."/>
            <person name="Dorjee K."/>
            <person name="Dupes A."/>
            <person name="Elong R."/>
            <person name="Falk J."/>
            <person name="Farina A."/>
            <person name="Faro S."/>
            <person name="Ferguson D."/>
            <person name="Fisher S."/>
            <person name="Foley C.D."/>
            <person name="Franke A."/>
            <person name="Friedrich D."/>
            <person name="Gadbois L."/>
            <person name="Gearin G."/>
            <person name="Gearin C.R."/>
            <person name="Giannoukos G."/>
            <person name="Goode T."/>
            <person name="Graham J."/>
            <person name="Grandbois E."/>
            <person name="Grewal S."/>
            <person name="Gyaltsen K."/>
            <person name="Hafez N."/>
            <person name="Hagos B."/>
            <person name="Hall J."/>
            <person name="Henson C."/>
            <person name="Hollinger A."/>
            <person name="Honan T."/>
            <person name="Huard M.D."/>
            <person name="Hughes L."/>
            <person name="Hurhula B."/>
            <person name="Husby M.E."/>
            <person name="Kamat A."/>
            <person name="Kanga B."/>
            <person name="Kashin S."/>
            <person name="Khazanovich D."/>
            <person name="Kisner P."/>
            <person name="Lance K."/>
            <person name="Lara M."/>
            <person name="Lee W."/>
            <person name="Lennon N."/>
            <person name="Letendre F."/>
            <person name="LeVine R."/>
            <person name="Lipovsky A."/>
            <person name="Liu X."/>
            <person name="Liu J."/>
            <person name="Liu S."/>
            <person name="Lokyitsang T."/>
            <person name="Lokyitsang Y."/>
            <person name="Lubonja R."/>
            <person name="Lui A."/>
            <person name="MacDonald P."/>
            <person name="Magnisalis V."/>
            <person name="Maru K."/>
            <person name="Matthews C."/>
            <person name="McCusker W."/>
            <person name="McDonough S."/>
            <person name="Mehta T."/>
            <person name="Meldrim J."/>
            <person name="Meneus L."/>
            <person name="Mihai O."/>
            <person name="Mihalev A."/>
            <person name="Mihova T."/>
            <person name="Mittelman R."/>
            <person name="Mlenga V."/>
            <person name="Montmayeur A."/>
            <person name="Mulrain L."/>
            <person name="Navidi A."/>
            <person name="Naylor J."/>
            <person name="Negash T."/>
            <person name="Nguyen T."/>
            <person name="Nguyen N."/>
            <person name="Nicol R."/>
            <person name="Norbu C."/>
            <person name="Norbu N."/>
            <person name="Novod N."/>
            <person name="O'Neill B."/>
            <person name="Osman S."/>
            <person name="Markiewicz E."/>
            <person name="Oyono O.L."/>
            <person name="Patti C."/>
            <person name="Phunkhang P."/>
            <person name="Pierre F."/>
            <person name="Priest M."/>
            <person name="Raghuraman S."/>
            <person name="Rege F."/>
            <person name="Reyes R."/>
            <person name="Rise C."/>
            <person name="Rogov P."/>
            <person name="Ross K."/>
            <person name="Ryan E."/>
            <person name="Settipalli S."/>
            <person name="Shea T."/>
            <person name="Sherpa N."/>
            <person name="Shi L."/>
            <person name="Shih D."/>
            <person name="Sparrow T."/>
            <person name="Spaulding J."/>
            <person name="Stalker J."/>
            <person name="Stange-Thomann N."/>
            <person name="Stavropoulos S."/>
            <person name="Stone C."/>
            <person name="Strader C."/>
            <person name="Tesfaye S."/>
            <person name="Thomson T."/>
            <person name="Thoulutsang Y."/>
            <person name="Thoulutsang D."/>
            <person name="Topham K."/>
            <person name="Topping I."/>
            <person name="Tsamla T."/>
            <person name="Vassiliev H."/>
            <person name="Vo A."/>
            <person name="Wangchuk T."/>
            <person name="Wangdi T."/>
            <person name="Weiand M."/>
            <person name="Wilkinson J."/>
            <person name="Wilson A."/>
            <person name="Yadav S."/>
            <person name="Young G."/>
            <person name="Yu Q."/>
            <person name="Zembek L."/>
            <person name="Zhong D."/>
            <person name="Zimmer A."/>
            <person name="Zwirko Z."/>
            <person name="Jaffe D.B."/>
            <person name="Alvarez P."/>
            <person name="Brockman W."/>
            <person name="Butler J."/>
            <person name="Chin C."/>
            <person name="Gnerre S."/>
            <person name="Grabherr M."/>
            <person name="Kleber M."/>
            <person name="Mauceli E."/>
            <person name="MacCallum I."/>
        </authorList>
    </citation>
    <scope>NUCLEOTIDE SEQUENCE [LARGE SCALE GENOMIC DNA]</scope>
    <source>
        <strain evidence="2">Tai18E2 / Tucson 14021-0261.01</strain>
    </source>
</reference>
<evidence type="ECO:0000313" key="2">
    <source>
        <dbReference type="Proteomes" id="UP000002282"/>
    </source>
</evidence>
<sequence length="109" mass="12496">MGPPDACCGTNPLEERSRFQFHCNANTFAATRRLNDSTTQLLLEPVTLFQVEEVQTRLCTQPHIFLANLKIWPQKKQKSFGIKSLPTKLLFYDQSRKDKTTSHRSADLT</sequence>
<dbReference type="KEGG" id="dya:Dyak_GE27609"/>
<reference evidence="1 2" key="2">
    <citation type="journal article" date="2007" name="PLoS Biol.">
        <title>Principles of genome evolution in the Drosophila melanogaster species group.</title>
        <authorList>
            <person name="Ranz J.M."/>
            <person name="Maurin D."/>
            <person name="Chan Y.S."/>
            <person name="von Grotthuss M."/>
            <person name="Hillier L.W."/>
            <person name="Roote J."/>
            <person name="Ashburner M."/>
            <person name="Bergman C.M."/>
        </authorList>
    </citation>
    <scope>NUCLEOTIDE SEQUENCE [LARGE SCALE GENOMIC DNA]</scope>
    <source>
        <strain evidence="2">Tai18E2 / Tucson 14021-0261.01</strain>
    </source>
</reference>
<dbReference type="EMBL" id="CM000160">
    <property type="protein sequence ID" value="KRK03815.1"/>
    <property type="molecule type" value="Genomic_DNA"/>
</dbReference>
<gene>
    <name evidence="1" type="primary">Dyak\GE27609</name>
    <name evidence="1" type="synonym">GE27609</name>
    <name evidence="1" type="ORF">Dyak_GE27609</name>
</gene>
<organism evidence="1 2">
    <name type="scientific">Drosophila yakuba</name>
    <name type="common">Fruit fly</name>
    <dbReference type="NCBI Taxonomy" id="7245"/>
    <lineage>
        <taxon>Eukaryota</taxon>
        <taxon>Metazoa</taxon>
        <taxon>Ecdysozoa</taxon>
        <taxon>Arthropoda</taxon>
        <taxon>Hexapoda</taxon>
        <taxon>Insecta</taxon>
        <taxon>Pterygota</taxon>
        <taxon>Neoptera</taxon>
        <taxon>Endopterygota</taxon>
        <taxon>Diptera</taxon>
        <taxon>Brachycera</taxon>
        <taxon>Muscomorpha</taxon>
        <taxon>Ephydroidea</taxon>
        <taxon>Drosophilidae</taxon>
        <taxon>Drosophila</taxon>
        <taxon>Sophophora</taxon>
    </lineage>
</organism>
<protein>
    <submittedName>
        <fullName evidence="1">Uncharacterized protein</fullName>
    </submittedName>
</protein>
<dbReference type="AlphaFoldDB" id="A0A0R1E9H7"/>
<evidence type="ECO:0000313" key="1">
    <source>
        <dbReference type="EMBL" id="KRK03815.1"/>
    </source>
</evidence>
<accession>A0A0R1E9H7</accession>
<keyword evidence="2" id="KW-1185">Reference proteome</keyword>